<reference evidence="2" key="1">
    <citation type="submission" date="2022-11" db="UniProtKB">
        <authorList>
            <consortium name="WormBaseParasite"/>
        </authorList>
    </citation>
    <scope>IDENTIFICATION</scope>
</reference>
<name>A0AC35EVK1_9BILA</name>
<dbReference type="WBParaSite" id="PS1159_v2.g11182.t1">
    <property type="protein sequence ID" value="PS1159_v2.g11182.t1"/>
    <property type="gene ID" value="PS1159_v2.g11182"/>
</dbReference>
<sequence>MHVEDGVDKIVFHEYINGKPVDFTTQQVDYGFYTVFSAIDNETERNIFWEFTTDGSVQSHGFEIRFEKKYCSCGDPIVIVPCHSNKKFYLMNDLDDYYCGNLECNFTIKLNESCKFNFIVFDYEITEGKFKHDSTFDVLRIISNNGVLFEYKNSYASNLKDTILIPASNQNILQAITSMSSFAKNATFKVYARNGKIIAIFCTFGSLSLSGYTVSQATRL</sequence>
<evidence type="ECO:0000313" key="2">
    <source>
        <dbReference type="WBParaSite" id="PS1159_v2.g11182.t1"/>
    </source>
</evidence>
<proteinExistence type="predicted"/>
<evidence type="ECO:0000313" key="1">
    <source>
        <dbReference type="Proteomes" id="UP000887580"/>
    </source>
</evidence>
<organism evidence="1 2">
    <name type="scientific">Panagrolaimus sp. PS1159</name>
    <dbReference type="NCBI Taxonomy" id="55785"/>
    <lineage>
        <taxon>Eukaryota</taxon>
        <taxon>Metazoa</taxon>
        <taxon>Ecdysozoa</taxon>
        <taxon>Nematoda</taxon>
        <taxon>Chromadorea</taxon>
        <taxon>Rhabditida</taxon>
        <taxon>Tylenchina</taxon>
        <taxon>Panagrolaimomorpha</taxon>
        <taxon>Panagrolaimoidea</taxon>
        <taxon>Panagrolaimidae</taxon>
        <taxon>Panagrolaimus</taxon>
    </lineage>
</organism>
<accession>A0AC35EVK1</accession>
<dbReference type="Proteomes" id="UP000887580">
    <property type="component" value="Unplaced"/>
</dbReference>
<protein>
    <submittedName>
        <fullName evidence="2">CUB domain-containing protein</fullName>
    </submittedName>
</protein>